<gene>
    <name evidence="3" type="ORF">SAMN05192565_106162</name>
</gene>
<evidence type="ECO:0000256" key="2">
    <source>
        <dbReference type="SAM" id="Phobius"/>
    </source>
</evidence>
<organism evidence="3 4">
    <name type="scientific">Methylobacterium gossipiicola</name>
    <dbReference type="NCBI Taxonomy" id="582675"/>
    <lineage>
        <taxon>Bacteria</taxon>
        <taxon>Pseudomonadati</taxon>
        <taxon>Pseudomonadota</taxon>
        <taxon>Alphaproteobacteria</taxon>
        <taxon>Hyphomicrobiales</taxon>
        <taxon>Methylobacteriaceae</taxon>
        <taxon>Methylobacterium</taxon>
    </lineage>
</organism>
<evidence type="ECO:0000313" key="3">
    <source>
        <dbReference type="EMBL" id="SFG60716.1"/>
    </source>
</evidence>
<dbReference type="OrthoDB" id="8005909at2"/>
<dbReference type="Proteomes" id="UP000199229">
    <property type="component" value="Unassembled WGS sequence"/>
</dbReference>
<keyword evidence="4" id="KW-1185">Reference proteome</keyword>
<dbReference type="EMBL" id="FOPM01000006">
    <property type="protein sequence ID" value="SFG60716.1"/>
    <property type="molecule type" value="Genomic_DNA"/>
</dbReference>
<keyword evidence="2" id="KW-0812">Transmembrane</keyword>
<proteinExistence type="predicted"/>
<evidence type="ECO:0000313" key="4">
    <source>
        <dbReference type="Proteomes" id="UP000199229"/>
    </source>
</evidence>
<protein>
    <submittedName>
        <fullName evidence="3">Uncharacterized protein</fullName>
    </submittedName>
</protein>
<sequence>MFPLMFVAIAGGLGTAAAVAPTSLALAVVSAPFGGSFAALLTGLYLARRNDAAHARVADHGQLPDQTDSLVAALRGLEAHGRASRPSAAKPTQKRDVA</sequence>
<feature type="region of interest" description="Disordered" evidence="1">
    <location>
        <begin position="79"/>
        <end position="98"/>
    </location>
</feature>
<dbReference type="AlphaFoldDB" id="A0A1I2TDP2"/>
<name>A0A1I2TDP2_9HYPH</name>
<keyword evidence="2" id="KW-1133">Transmembrane helix</keyword>
<evidence type="ECO:0000256" key="1">
    <source>
        <dbReference type="SAM" id="MobiDB-lite"/>
    </source>
</evidence>
<dbReference type="RefSeq" id="WP_091970404.1">
    <property type="nucleotide sequence ID" value="NZ_FOPM01000006.1"/>
</dbReference>
<reference evidence="4" key="1">
    <citation type="submission" date="2016-10" db="EMBL/GenBank/DDBJ databases">
        <authorList>
            <person name="Varghese N."/>
            <person name="Submissions S."/>
        </authorList>
    </citation>
    <scope>NUCLEOTIDE SEQUENCE [LARGE SCALE GENOMIC DNA]</scope>
    <source>
        <strain evidence="4">Gh-105</strain>
    </source>
</reference>
<keyword evidence="2" id="KW-0472">Membrane</keyword>
<accession>A0A1I2TDP2</accession>
<feature type="transmembrane region" description="Helical" evidence="2">
    <location>
        <begin position="28"/>
        <end position="47"/>
    </location>
</feature>